<comment type="similarity">
    <text evidence="1">Belongs to the ROK (NagC/XylR) family.</text>
</comment>
<accession>A0ABT6KT23</accession>
<dbReference type="Pfam" id="PF00480">
    <property type="entry name" value="ROK"/>
    <property type="match status" value="1"/>
</dbReference>
<comment type="caution">
    <text evidence="2">The sequence shown here is derived from an EMBL/GenBank/DDBJ whole genome shotgun (WGS) entry which is preliminary data.</text>
</comment>
<keyword evidence="2" id="KW-0418">Kinase</keyword>
<dbReference type="InterPro" id="IPR000600">
    <property type="entry name" value="ROK"/>
</dbReference>
<dbReference type="GO" id="GO:0016301">
    <property type="term" value="F:kinase activity"/>
    <property type="evidence" value="ECO:0007669"/>
    <property type="project" value="UniProtKB-KW"/>
</dbReference>
<dbReference type="InterPro" id="IPR043129">
    <property type="entry name" value="ATPase_NBD"/>
</dbReference>
<evidence type="ECO:0000256" key="1">
    <source>
        <dbReference type="ARBA" id="ARBA00006479"/>
    </source>
</evidence>
<dbReference type="EMBL" id="JARXVQ010000001">
    <property type="protein sequence ID" value="MDH6182342.1"/>
    <property type="molecule type" value="Genomic_DNA"/>
</dbReference>
<gene>
    <name evidence="2" type="ORF">M2152_002524</name>
</gene>
<protein>
    <submittedName>
        <fullName evidence="2">NBD/HSP70 family sugar kinase</fullName>
    </submittedName>
</protein>
<reference evidence="2 3" key="1">
    <citation type="submission" date="2023-04" db="EMBL/GenBank/DDBJ databases">
        <title>Genome Encyclopedia of Bacteria and Archaea VI: Functional Genomics of Type Strains.</title>
        <authorList>
            <person name="Whitman W."/>
        </authorList>
    </citation>
    <scope>NUCLEOTIDE SEQUENCE [LARGE SCALE GENOMIC DNA]</scope>
    <source>
        <strain evidence="2 3">SG_E_30_P1</strain>
    </source>
</reference>
<sequence>MFAALVREQATMLAIALRNAVNAFNTRRVVLGGFLGDLFALDPEPFESLRSGTHLLGAQMGIEIVEAQLGHSGALLGAAELVFRPLLDDPTMIGTAERRGAAVSEVVRLRRHEESELAV</sequence>
<keyword evidence="2" id="KW-0808">Transferase</keyword>
<dbReference type="SUPFAM" id="SSF53067">
    <property type="entry name" value="Actin-like ATPase domain"/>
    <property type="match status" value="1"/>
</dbReference>
<dbReference type="Gene3D" id="3.30.420.40">
    <property type="match status" value="1"/>
</dbReference>
<evidence type="ECO:0000313" key="3">
    <source>
        <dbReference type="Proteomes" id="UP001160142"/>
    </source>
</evidence>
<name>A0ABT6KT23_9MICO</name>
<evidence type="ECO:0000313" key="2">
    <source>
        <dbReference type="EMBL" id="MDH6182342.1"/>
    </source>
</evidence>
<keyword evidence="3" id="KW-1185">Reference proteome</keyword>
<proteinExistence type="inferred from homology"/>
<organism evidence="2 3">
    <name type="scientific">Antiquaquibacter oligotrophicus</name>
    <dbReference type="NCBI Taxonomy" id="2880260"/>
    <lineage>
        <taxon>Bacteria</taxon>
        <taxon>Bacillati</taxon>
        <taxon>Actinomycetota</taxon>
        <taxon>Actinomycetes</taxon>
        <taxon>Micrococcales</taxon>
        <taxon>Microbacteriaceae</taxon>
        <taxon>Antiquaquibacter</taxon>
    </lineage>
</organism>
<dbReference type="Proteomes" id="UP001160142">
    <property type="component" value="Unassembled WGS sequence"/>
</dbReference>